<protein>
    <submittedName>
        <fullName evidence="2">4Fe-4S single cluster domain-containing protein</fullName>
    </submittedName>
</protein>
<name>A0A380TF96_9ZZZZ</name>
<dbReference type="EMBL" id="UIDG01000315">
    <property type="protein sequence ID" value="SUS07132.1"/>
    <property type="molecule type" value="Genomic_DNA"/>
</dbReference>
<dbReference type="Pfam" id="PF12850">
    <property type="entry name" value="Metallophos_2"/>
    <property type="match status" value="1"/>
</dbReference>
<dbReference type="SUPFAM" id="SSF56300">
    <property type="entry name" value="Metallo-dependent phosphatases"/>
    <property type="match status" value="1"/>
</dbReference>
<feature type="domain" description="Calcineurin-like phosphoesterase" evidence="1">
    <location>
        <begin position="34"/>
        <end position="214"/>
    </location>
</feature>
<dbReference type="InterPro" id="IPR024654">
    <property type="entry name" value="Calcineurin-like_PHP_lpxH"/>
</dbReference>
<dbReference type="CDD" id="cd00838">
    <property type="entry name" value="MPP_superfamily"/>
    <property type="match status" value="1"/>
</dbReference>
<gene>
    <name evidence="2" type="ORF">DF3PB_3820004</name>
</gene>
<reference evidence="2" key="1">
    <citation type="submission" date="2018-07" db="EMBL/GenBank/DDBJ databases">
        <authorList>
            <person name="Quirk P.G."/>
            <person name="Krulwich T.A."/>
        </authorList>
    </citation>
    <scope>NUCLEOTIDE SEQUENCE</scope>
</reference>
<sequence length="307" mass="32781">MDAARPELHGNVRTERAILVTDAPVVVFGGSYSNLEATRSLLASVQRLGVGPERIVCTGDTVAYCADPVATVALLREAGVHVVMGNCEESLGWRGEDCGCGFAEGSACDQASAAWYRYADGCLDEDDRTWMRSLPRRLDLVIGGHRLAVIHGALDRINTFIFASAAESELRRQIALAGCDGVIGGHCGLPFTRIVSGRLWHNAGAIGMPANDGTPRTWFSVIEPLDRGLRIRHLPLDYDFTAAAAKMRTRGLPEGYAAALESGLWPSCDVLPAAELARRGRAIPAAETVWDAAAEEAEAVPVDEAIG</sequence>
<dbReference type="InterPro" id="IPR029052">
    <property type="entry name" value="Metallo-depent_PP-like"/>
</dbReference>
<organism evidence="2">
    <name type="scientific">metagenome</name>
    <dbReference type="NCBI Taxonomy" id="256318"/>
    <lineage>
        <taxon>unclassified sequences</taxon>
        <taxon>metagenomes</taxon>
    </lineage>
</organism>
<accession>A0A380TF96</accession>
<evidence type="ECO:0000313" key="2">
    <source>
        <dbReference type="EMBL" id="SUS07132.1"/>
    </source>
</evidence>
<dbReference type="AlphaFoldDB" id="A0A380TF96"/>
<dbReference type="Gene3D" id="3.60.21.10">
    <property type="match status" value="1"/>
</dbReference>
<proteinExistence type="predicted"/>
<evidence type="ECO:0000259" key="1">
    <source>
        <dbReference type="Pfam" id="PF12850"/>
    </source>
</evidence>